<dbReference type="InterPro" id="IPR039353">
    <property type="entry name" value="TF_Adf1"/>
</dbReference>
<evidence type="ECO:0000259" key="1">
    <source>
        <dbReference type="PROSITE" id="PS51029"/>
    </source>
</evidence>
<reference evidence="2 3" key="1">
    <citation type="submission" date="2015-09" db="EMBL/GenBank/DDBJ databases">
        <title>Trachymyrmex zeteki WGS genome.</title>
        <authorList>
            <person name="Nygaard S."/>
            <person name="Hu H."/>
            <person name="Boomsma J."/>
            <person name="Zhang G."/>
        </authorList>
    </citation>
    <scope>NUCLEOTIDE SEQUENCE [LARGE SCALE GENOMIC DNA]</scope>
    <source>
        <strain evidence="2">Tzet28-1</strain>
        <tissue evidence="2">Whole body</tissue>
    </source>
</reference>
<dbReference type="GO" id="GO:0005634">
    <property type="term" value="C:nucleus"/>
    <property type="evidence" value="ECO:0007669"/>
    <property type="project" value="TreeGrafter"/>
</dbReference>
<evidence type="ECO:0000313" key="3">
    <source>
        <dbReference type="Proteomes" id="UP000075809"/>
    </source>
</evidence>
<dbReference type="InterPro" id="IPR006578">
    <property type="entry name" value="MADF-dom"/>
</dbReference>
<feature type="domain" description="MADF" evidence="1">
    <location>
        <begin position="1"/>
        <end position="92"/>
    </location>
</feature>
<dbReference type="Proteomes" id="UP000075809">
    <property type="component" value="Unassembled WGS sequence"/>
</dbReference>
<evidence type="ECO:0000313" key="2">
    <source>
        <dbReference type="EMBL" id="KYQ59119.1"/>
    </source>
</evidence>
<dbReference type="SMART" id="SM00595">
    <property type="entry name" value="MADF"/>
    <property type="match status" value="1"/>
</dbReference>
<dbReference type="PANTHER" id="PTHR12243">
    <property type="entry name" value="MADF DOMAIN TRANSCRIPTION FACTOR"/>
    <property type="match status" value="1"/>
</dbReference>
<dbReference type="GO" id="GO:0006357">
    <property type="term" value="P:regulation of transcription by RNA polymerase II"/>
    <property type="evidence" value="ECO:0007669"/>
    <property type="project" value="TreeGrafter"/>
</dbReference>
<organism evidence="2 3">
    <name type="scientific">Mycetomoellerius zeteki</name>
    <dbReference type="NCBI Taxonomy" id="64791"/>
    <lineage>
        <taxon>Eukaryota</taxon>
        <taxon>Metazoa</taxon>
        <taxon>Ecdysozoa</taxon>
        <taxon>Arthropoda</taxon>
        <taxon>Hexapoda</taxon>
        <taxon>Insecta</taxon>
        <taxon>Pterygota</taxon>
        <taxon>Neoptera</taxon>
        <taxon>Endopterygota</taxon>
        <taxon>Hymenoptera</taxon>
        <taxon>Apocrita</taxon>
        <taxon>Aculeata</taxon>
        <taxon>Formicoidea</taxon>
        <taxon>Formicidae</taxon>
        <taxon>Myrmicinae</taxon>
        <taxon>Mycetomoellerius</taxon>
    </lineage>
</organism>
<dbReference type="AlphaFoldDB" id="A0A151XFG4"/>
<sequence length="318" mass="36875">MIKANKFLIDKTEKDFRNKEKEDNAWKIIAALLNREETQVQKKWKSLRTVFSRKLAQLKQKMPSGSGADTKEKFRIEWEYWGDMQFLIPHMRDKSNRTSNFKKLLPVSSTTSGFLTSSKDGQSILKSVKGTHEDTCIEIESLFLQDVDFIFSETSMRKQLLSSKDSPLHIKTVSRSNSDKEISMSTNNTENKKYLLNMKCERKVPAPDGFHVKKKKELESCSARMSEVSQHMNDILTAITRSLKDSDDDLQYLTCLLPIFKKLNDQKTECLQTLLNVMIEYKTKTSLGMAASYIFLAGKLRLPKKMKKYYFRVGEQTW</sequence>
<dbReference type="GO" id="GO:0005667">
    <property type="term" value="C:transcription regulator complex"/>
    <property type="evidence" value="ECO:0007669"/>
    <property type="project" value="TreeGrafter"/>
</dbReference>
<accession>A0A151XFG4</accession>
<dbReference type="Pfam" id="PF10545">
    <property type="entry name" value="MADF_DNA_bdg"/>
    <property type="match status" value="1"/>
</dbReference>
<dbReference type="EMBL" id="KQ982193">
    <property type="protein sequence ID" value="KYQ59119.1"/>
    <property type="molecule type" value="Genomic_DNA"/>
</dbReference>
<dbReference type="STRING" id="64791.A0A151XFG4"/>
<gene>
    <name evidence="2" type="ORF">ALC60_01868</name>
</gene>
<name>A0A151XFG4_9HYME</name>
<protein>
    <recommendedName>
        <fullName evidence="1">MADF domain-containing protein</fullName>
    </recommendedName>
</protein>
<keyword evidence="3" id="KW-1185">Reference proteome</keyword>
<dbReference type="PANTHER" id="PTHR12243:SF67">
    <property type="entry name" value="COREPRESSOR OF PANGOLIN, ISOFORM A-RELATED"/>
    <property type="match status" value="1"/>
</dbReference>
<proteinExistence type="predicted"/>
<dbReference type="PROSITE" id="PS51029">
    <property type="entry name" value="MADF"/>
    <property type="match status" value="1"/>
</dbReference>